<dbReference type="AlphaFoldDB" id="W9NKV7"/>
<feature type="compositionally biased region" description="Basic and acidic residues" evidence="1">
    <location>
        <begin position="349"/>
        <end position="370"/>
    </location>
</feature>
<dbReference type="Proteomes" id="UP000030751">
    <property type="component" value="Unassembled WGS sequence"/>
</dbReference>
<accession>W9NKV7</accession>
<dbReference type="HOGENOM" id="CLU_035834_0_0_1"/>
<organism evidence="2">
    <name type="scientific">Fusarium oxysporum f. sp. pisi HDV247</name>
    <dbReference type="NCBI Taxonomy" id="1080344"/>
    <lineage>
        <taxon>Eukaryota</taxon>
        <taxon>Fungi</taxon>
        <taxon>Dikarya</taxon>
        <taxon>Ascomycota</taxon>
        <taxon>Pezizomycotina</taxon>
        <taxon>Sordariomycetes</taxon>
        <taxon>Hypocreomycetidae</taxon>
        <taxon>Hypocreales</taxon>
        <taxon>Nectriaceae</taxon>
        <taxon>Fusarium</taxon>
        <taxon>Fusarium oxysporum species complex</taxon>
    </lineage>
</organism>
<sequence length="454" mass="53250">MRSSKMQRLKRLLQKKRTNKDHEMLTQMPSATPPASTSSKTVCLSRLEGLPFEIRNGILLAVDAIADLSALVHASPTFHQQYRLDRAFWLWHCLHLELGQIYVDAYIADQCNMPEFRLRRNREKILLFIEDYKSHRFEITDISTKPPDEYEILSMAFFHSSVIRPLMKHYVAWARANLEGLTSPNEISRTEERRITRGLYRFQIFCNLFGPAKGYDSYCSDRVLREEERLRLFLDQYTAWEVEEILCINTFIHAKYRIVFEQVQWDLHPDNPSFDNVRTGPHTPPGAFRLFFKDSPSESHIYGIISRGLSVLSTALETQNHSKLVELVSSEIVLVVVDILFASTNPYHQETRRENQHSDRDQAQDDREKMVFSGDSDDSPPLAWVVFWKEAYSNLFGDFIPRPLRQWGYVMWDSDRLANTNAVAILDQEWKAMYKRPNYEEEPEDPRDEMLAYH</sequence>
<gene>
    <name evidence="2" type="ORF">FOVG_15450</name>
</gene>
<reference evidence="2" key="1">
    <citation type="submission" date="2011-10" db="EMBL/GenBank/DDBJ databases">
        <title>The Genome Sequence of Fusarium oxysporum HDV247.</title>
        <authorList>
            <consortium name="The Broad Institute Genome Sequencing Platform"/>
            <person name="Ma L.-J."/>
            <person name="Gale L.R."/>
            <person name="Schwartz D.C."/>
            <person name="Zhou S."/>
            <person name="Corby-Kistler H."/>
            <person name="Young S.K."/>
            <person name="Zeng Q."/>
            <person name="Gargeya S."/>
            <person name="Fitzgerald M."/>
            <person name="Haas B."/>
            <person name="Abouelleil A."/>
            <person name="Alvarado L."/>
            <person name="Arachchi H.M."/>
            <person name="Berlin A."/>
            <person name="Brown A."/>
            <person name="Chapman S.B."/>
            <person name="Chen Z."/>
            <person name="Dunbar C."/>
            <person name="Freedman E."/>
            <person name="Gearin G."/>
            <person name="Goldberg J."/>
            <person name="Griggs A."/>
            <person name="Gujja S."/>
            <person name="Heiman D."/>
            <person name="Howarth C."/>
            <person name="Larson L."/>
            <person name="Lui A."/>
            <person name="MacDonald P.J.P."/>
            <person name="Montmayeur A."/>
            <person name="Murphy C."/>
            <person name="Neiman D."/>
            <person name="Pearson M."/>
            <person name="Priest M."/>
            <person name="Roberts A."/>
            <person name="Saif S."/>
            <person name="Shea T."/>
            <person name="Shenoy N."/>
            <person name="Sisk P."/>
            <person name="Stolte C."/>
            <person name="Sykes S."/>
            <person name="Wortman J."/>
            <person name="Nusbaum C."/>
            <person name="Birren B."/>
        </authorList>
    </citation>
    <scope>NUCLEOTIDE SEQUENCE [LARGE SCALE GENOMIC DNA]</scope>
    <source>
        <strain evidence="2">HDV247</strain>
    </source>
</reference>
<feature type="region of interest" description="Disordered" evidence="1">
    <location>
        <begin position="348"/>
        <end position="375"/>
    </location>
</feature>
<proteinExistence type="predicted"/>
<name>W9NKV7_FUSOX</name>
<feature type="region of interest" description="Disordered" evidence="1">
    <location>
        <begin position="20"/>
        <end position="39"/>
    </location>
</feature>
<feature type="compositionally biased region" description="Low complexity" evidence="1">
    <location>
        <begin position="29"/>
        <end position="39"/>
    </location>
</feature>
<evidence type="ECO:0000313" key="2">
    <source>
        <dbReference type="EMBL" id="EXA33383.1"/>
    </source>
</evidence>
<dbReference type="OrthoDB" id="5304511at2759"/>
<evidence type="ECO:0000256" key="1">
    <source>
        <dbReference type="SAM" id="MobiDB-lite"/>
    </source>
</evidence>
<reference evidence="2" key="2">
    <citation type="submission" date="2012-05" db="EMBL/GenBank/DDBJ databases">
        <title>Annotation of the Genome Sequence of Fusarium oxysporum HDV247.</title>
        <authorList>
            <consortium name="The Broad Institute Genomics Platform"/>
            <person name="Ma L.-J."/>
            <person name="Corby-Kistler H."/>
            <person name="Broz K."/>
            <person name="Gale L.R."/>
            <person name="Jonkers W."/>
            <person name="O'Donnell K."/>
            <person name="Ploetz R."/>
            <person name="Steinberg C."/>
            <person name="Schwartz D.C."/>
            <person name="VanEtten H."/>
            <person name="Zhou S."/>
            <person name="Young S.K."/>
            <person name="Zeng Q."/>
            <person name="Gargeya S."/>
            <person name="Fitzgerald M."/>
            <person name="Abouelleil A."/>
            <person name="Alvarado L."/>
            <person name="Chapman S.B."/>
            <person name="Gainer-Dewar J."/>
            <person name="Goldberg J."/>
            <person name="Griggs A."/>
            <person name="Gujja S."/>
            <person name="Hansen M."/>
            <person name="Howarth C."/>
            <person name="Imamovic A."/>
            <person name="Ireland A."/>
            <person name="Larimer J."/>
            <person name="McCowan C."/>
            <person name="Murphy C."/>
            <person name="Pearson M."/>
            <person name="Poon T.W."/>
            <person name="Priest M."/>
            <person name="Roberts A."/>
            <person name="Saif S."/>
            <person name="Shea T."/>
            <person name="Sykes S."/>
            <person name="Wortman J."/>
            <person name="Nusbaum C."/>
            <person name="Birren B."/>
        </authorList>
    </citation>
    <scope>NUCLEOTIDE SEQUENCE</scope>
    <source>
        <strain evidence="2">HDV247</strain>
    </source>
</reference>
<dbReference type="EMBL" id="JH650986">
    <property type="protein sequence ID" value="EXA33383.1"/>
    <property type="molecule type" value="Genomic_DNA"/>
</dbReference>
<protein>
    <submittedName>
        <fullName evidence="2">Uncharacterized protein</fullName>
    </submittedName>
</protein>